<dbReference type="Proteomes" id="UP000198539">
    <property type="component" value="Unassembled WGS sequence"/>
</dbReference>
<accession>A0A1H2XGR4</accession>
<proteinExistence type="predicted"/>
<dbReference type="RefSeq" id="WP_092887632.1">
    <property type="nucleotide sequence ID" value="NZ_CP061498.1"/>
</dbReference>
<keyword evidence="1" id="KW-1133">Transmembrane helix</keyword>
<dbReference type="STRING" id="564137.SAMN04488238_104188"/>
<organism evidence="2 3">
    <name type="scientific">Roseicitreum antarcticum</name>
    <dbReference type="NCBI Taxonomy" id="564137"/>
    <lineage>
        <taxon>Bacteria</taxon>
        <taxon>Pseudomonadati</taxon>
        <taxon>Pseudomonadota</taxon>
        <taxon>Alphaproteobacteria</taxon>
        <taxon>Rhodobacterales</taxon>
        <taxon>Paracoccaceae</taxon>
        <taxon>Roseicitreum</taxon>
    </lineage>
</organism>
<evidence type="ECO:0000313" key="2">
    <source>
        <dbReference type="EMBL" id="SDW92001.1"/>
    </source>
</evidence>
<evidence type="ECO:0008006" key="4">
    <source>
        <dbReference type="Google" id="ProtNLM"/>
    </source>
</evidence>
<feature type="transmembrane region" description="Helical" evidence="1">
    <location>
        <begin position="55"/>
        <end position="77"/>
    </location>
</feature>
<dbReference type="EMBL" id="FNOM01000004">
    <property type="protein sequence ID" value="SDW92001.1"/>
    <property type="molecule type" value="Genomic_DNA"/>
</dbReference>
<reference evidence="2 3" key="1">
    <citation type="submission" date="2016-10" db="EMBL/GenBank/DDBJ databases">
        <authorList>
            <person name="de Groot N.N."/>
        </authorList>
    </citation>
    <scope>NUCLEOTIDE SEQUENCE [LARGE SCALE GENOMIC DNA]</scope>
    <source>
        <strain evidence="2 3">CGMCC 1.8894</strain>
    </source>
</reference>
<name>A0A1H2XGR4_9RHOB</name>
<evidence type="ECO:0000256" key="1">
    <source>
        <dbReference type="SAM" id="Phobius"/>
    </source>
</evidence>
<keyword evidence="1" id="KW-0812">Transmembrane</keyword>
<gene>
    <name evidence="2" type="ORF">SAMN04488238_104188</name>
</gene>
<keyword evidence="3" id="KW-1185">Reference proteome</keyword>
<feature type="transmembrane region" description="Helical" evidence="1">
    <location>
        <begin position="29"/>
        <end position="49"/>
    </location>
</feature>
<dbReference type="AlphaFoldDB" id="A0A1H2XGR4"/>
<evidence type="ECO:0000313" key="3">
    <source>
        <dbReference type="Proteomes" id="UP000198539"/>
    </source>
</evidence>
<feature type="transmembrane region" description="Helical" evidence="1">
    <location>
        <begin position="6"/>
        <end position="22"/>
    </location>
</feature>
<dbReference type="OrthoDB" id="7745385at2"/>
<protein>
    <recommendedName>
        <fullName evidence="4">NfeD-like C-terminal, partner-binding</fullName>
    </recommendedName>
</protein>
<sequence>MSVAGISAWALWVAFGLAIAILELFVTGYIFAGFALGALATGAILGFGLPGAGWVGASLTNSIVVFSVVSVLAWLALRQTLGLRKGQARTFDHDINED</sequence>
<keyword evidence="1" id="KW-0472">Membrane</keyword>